<feature type="region of interest" description="Disordered" evidence="1">
    <location>
        <begin position="81"/>
        <end position="111"/>
    </location>
</feature>
<evidence type="ECO:0000256" key="1">
    <source>
        <dbReference type="SAM" id="MobiDB-lite"/>
    </source>
</evidence>
<feature type="chain" id="PRO_5040845682" evidence="2">
    <location>
        <begin position="30"/>
        <end position="111"/>
    </location>
</feature>
<organism evidence="3 4">
    <name type="scientific">Lamprobacter modestohalophilus</name>
    <dbReference type="NCBI Taxonomy" id="1064514"/>
    <lineage>
        <taxon>Bacteria</taxon>
        <taxon>Pseudomonadati</taxon>
        <taxon>Pseudomonadota</taxon>
        <taxon>Gammaproteobacteria</taxon>
        <taxon>Chromatiales</taxon>
        <taxon>Chromatiaceae</taxon>
        <taxon>Lamprobacter</taxon>
    </lineage>
</organism>
<comment type="caution">
    <text evidence="3">The sequence shown here is derived from an EMBL/GenBank/DDBJ whole genome shotgun (WGS) entry which is preliminary data.</text>
</comment>
<reference evidence="3 4" key="1">
    <citation type="journal article" date="2020" name="Microorganisms">
        <title>Osmotic Adaptation and Compatible Solute Biosynthesis of Phototrophic Bacteria as Revealed from Genome Analyses.</title>
        <authorList>
            <person name="Imhoff J.F."/>
            <person name="Rahn T."/>
            <person name="Kunzel S."/>
            <person name="Keller A."/>
            <person name="Neulinger S.C."/>
        </authorList>
    </citation>
    <scope>NUCLEOTIDE SEQUENCE [LARGE SCALE GENOMIC DNA]</scope>
    <source>
        <strain evidence="3 4">DSM 25653</strain>
    </source>
</reference>
<dbReference type="RefSeq" id="WP_200246792.1">
    <property type="nucleotide sequence ID" value="NZ_NRRY01000034.1"/>
</dbReference>
<keyword evidence="4" id="KW-1185">Reference proteome</keyword>
<feature type="signal peptide" evidence="2">
    <location>
        <begin position="1"/>
        <end position="29"/>
    </location>
</feature>
<dbReference type="AlphaFoldDB" id="A0A9X1B577"/>
<gene>
    <name evidence="3" type="ORF">CKO42_17425</name>
</gene>
<dbReference type="Proteomes" id="UP001138768">
    <property type="component" value="Unassembled WGS sequence"/>
</dbReference>
<dbReference type="EMBL" id="NRRY01000034">
    <property type="protein sequence ID" value="MBK1620188.1"/>
    <property type="molecule type" value="Genomic_DNA"/>
</dbReference>
<evidence type="ECO:0000313" key="4">
    <source>
        <dbReference type="Proteomes" id="UP001138768"/>
    </source>
</evidence>
<proteinExistence type="predicted"/>
<feature type="compositionally biased region" description="Gly residues" evidence="1">
    <location>
        <begin position="81"/>
        <end position="105"/>
    </location>
</feature>
<evidence type="ECO:0000313" key="3">
    <source>
        <dbReference type="EMBL" id="MBK1620188.1"/>
    </source>
</evidence>
<sequence>MTKQQRCLRATSTVALFLVGTVVTLSAFAQPPQSGYGMGHPGMMDGGYGPGYGVQGPGEGMGNPSMMGGYGPGYDQGPGFGMGHPGMMGGPAPGYDQGQGFGQGRGFPQPR</sequence>
<evidence type="ECO:0000256" key="2">
    <source>
        <dbReference type="SAM" id="SignalP"/>
    </source>
</evidence>
<accession>A0A9X1B577</accession>
<keyword evidence="2" id="KW-0732">Signal</keyword>
<name>A0A9X1B577_9GAMM</name>
<protein>
    <submittedName>
        <fullName evidence="3">Uncharacterized protein</fullName>
    </submittedName>
</protein>